<dbReference type="Pfam" id="PF04775">
    <property type="entry name" value="Bile_Hydr_Trans"/>
    <property type="match status" value="1"/>
</dbReference>
<feature type="active site" description="Charge relay system" evidence="2">
    <location>
        <position position="365"/>
    </location>
</feature>
<evidence type="ECO:0000256" key="2">
    <source>
        <dbReference type="PIRSR" id="PIRSR016521-1"/>
    </source>
</evidence>
<protein>
    <submittedName>
        <fullName evidence="7">Prolyl oligopeptidase family serine peptidase</fullName>
    </submittedName>
</protein>
<dbReference type="AlphaFoldDB" id="A0A8E4EME2"/>
<feature type="chain" id="PRO_5036263369" evidence="3">
    <location>
        <begin position="28"/>
        <end position="449"/>
    </location>
</feature>
<dbReference type="PIRSF" id="PIRSF016521">
    <property type="entry name" value="Acyl-CoA_hydro"/>
    <property type="match status" value="1"/>
</dbReference>
<dbReference type="InterPro" id="IPR014940">
    <property type="entry name" value="BAAT_C"/>
</dbReference>
<dbReference type="Gene3D" id="3.40.50.1820">
    <property type="entry name" value="alpha/beta hydrolase"/>
    <property type="match status" value="1"/>
</dbReference>
<reference evidence="7 8" key="1">
    <citation type="submission" date="2020-07" db="EMBL/GenBank/DDBJ databases">
        <authorList>
            <person name="Teixeira M."/>
        </authorList>
    </citation>
    <scope>NUCLEOTIDE SEQUENCE [LARGE SCALE GENOMIC DNA]</scope>
    <source>
        <strain evidence="7">1</strain>
        <strain evidence="6">Xanthomonas sp. CPBF 367</strain>
    </source>
</reference>
<gene>
    <name evidence="7" type="ORF">XSP_001333</name>
</gene>
<dbReference type="Gene3D" id="2.60.40.2240">
    <property type="entry name" value="Acyl-CoA thioester hydrolase/BAAT N-terminal domain"/>
    <property type="match status" value="1"/>
</dbReference>
<evidence type="ECO:0000259" key="4">
    <source>
        <dbReference type="Pfam" id="PF04775"/>
    </source>
</evidence>
<organism evidence="7 8">
    <name type="scientific">Xanthomonas euroxanthea</name>
    <dbReference type="NCBI Taxonomy" id="2259622"/>
    <lineage>
        <taxon>Bacteria</taxon>
        <taxon>Pseudomonadati</taxon>
        <taxon>Pseudomonadota</taxon>
        <taxon>Gammaproteobacteria</taxon>
        <taxon>Lysobacterales</taxon>
        <taxon>Lysobacteraceae</taxon>
        <taxon>Xanthomonas</taxon>
    </lineage>
</organism>
<dbReference type="InterPro" id="IPR042490">
    <property type="entry name" value="Thio_Ohase/BAAT_N"/>
</dbReference>
<dbReference type="GO" id="GO:0047617">
    <property type="term" value="F:fatty acyl-CoA hydrolase activity"/>
    <property type="evidence" value="ECO:0007669"/>
    <property type="project" value="TreeGrafter"/>
</dbReference>
<proteinExistence type="inferred from homology"/>
<evidence type="ECO:0000256" key="3">
    <source>
        <dbReference type="SAM" id="SignalP"/>
    </source>
</evidence>
<dbReference type="InterPro" id="IPR006862">
    <property type="entry name" value="Thio_Ohase/aa_AcTrfase"/>
</dbReference>
<dbReference type="InterPro" id="IPR029058">
    <property type="entry name" value="AB_hydrolase_fold"/>
</dbReference>
<keyword evidence="3" id="KW-0732">Signal</keyword>
<dbReference type="Pfam" id="PF08840">
    <property type="entry name" value="BAAT_C"/>
    <property type="match status" value="1"/>
</dbReference>
<dbReference type="EMBL" id="LR824641">
    <property type="protein sequence ID" value="CAD0320227.1"/>
    <property type="molecule type" value="Genomic_DNA"/>
</dbReference>
<evidence type="ECO:0000259" key="5">
    <source>
        <dbReference type="Pfam" id="PF08840"/>
    </source>
</evidence>
<feature type="active site" description="Charge relay system" evidence="2">
    <location>
        <position position="264"/>
    </location>
</feature>
<evidence type="ECO:0000313" key="8">
    <source>
        <dbReference type="Proteomes" id="UP000515493"/>
    </source>
</evidence>
<dbReference type="PANTHER" id="PTHR10824:SF4">
    <property type="entry name" value="ACYL-COENZYME A THIOESTERASE 1-LIKE"/>
    <property type="match status" value="1"/>
</dbReference>
<comment type="similarity">
    <text evidence="1">Belongs to the C/M/P thioester hydrolase family.</text>
</comment>
<dbReference type="KEGG" id="xeu:XSP_001333"/>
<dbReference type="EMBL" id="LR861803">
    <property type="protein sequence ID" value="CAD1789563.1"/>
    <property type="molecule type" value="Genomic_DNA"/>
</dbReference>
<sequence>MSFPDFSVMRRLAIALVALLGCNTASAADLRVWSLDSGADAPLGVYVSGMQPTELVELRLSMRDAKGNLWRSSALYRADLDGRVDPSSTASEAGTYVGVDEAGLFWSMRPEGPSRPSPFPIRRRNADLRFAPAQFTVEMVLAGRVVDTVEMRRWIDGEGVSAFAVHSPGLVAHVYAPRSALVDGRRHPAVITLGGSEGGIDSADMYAAWLASHGFVAMSVGYYRLPGLPKDLVRVPIDPVSVAVDWLHKQRYVDPSGIGVLGGSWGGTIAMAAASHDQRLHAVVSLVGSPAPFRGIQRDVEPADFRAVDKPGLTLAGKDLPFLPYRAGASWLDDTDLQAQSALKAAMLPLERINGPLMLVAAGDDQLGLSGQMAAVAKRYLAQHARKQPDQILYFSDAGHLISPLWQPTTYRHELGPHLQVGGSPQGYARADRESGAAVIRFLRAALER</sequence>
<feature type="domain" description="BAAT/Acyl-CoA thioester hydrolase C-terminal" evidence="5">
    <location>
        <begin position="243"/>
        <end position="448"/>
    </location>
</feature>
<dbReference type="Proteomes" id="UP000515493">
    <property type="component" value="Chromosome"/>
</dbReference>
<dbReference type="PANTHER" id="PTHR10824">
    <property type="entry name" value="ACYL-COENZYME A THIOESTERASE-RELATED"/>
    <property type="match status" value="1"/>
</dbReference>
<dbReference type="GO" id="GO:0006631">
    <property type="term" value="P:fatty acid metabolic process"/>
    <property type="evidence" value="ECO:0007669"/>
    <property type="project" value="TreeGrafter"/>
</dbReference>
<evidence type="ECO:0000256" key="1">
    <source>
        <dbReference type="ARBA" id="ARBA00006538"/>
    </source>
</evidence>
<name>A0A8E4EME2_9XANT</name>
<dbReference type="SUPFAM" id="SSF53474">
    <property type="entry name" value="alpha/beta-Hydrolases"/>
    <property type="match status" value="1"/>
</dbReference>
<evidence type="ECO:0000313" key="7">
    <source>
        <dbReference type="EMBL" id="CAD1789563.1"/>
    </source>
</evidence>
<feature type="signal peptide" evidence="3">
    <location>
        <begin position="1"/>
        <end position="27"/>
    </location>
</feature>
<feature type="active site" description="Charge relay system" evidence="2">
    <location>
        <position position="400"/>
    </location>
</feature>
<feature type="domain" description="Acyl-CoA thioester hydrolase/bile acid-CoA amino acid N-acetyltransferase" evidence="4">
    <location>
        <begin position="40"/>
        <end position="165"/>
    </location>
</feature>
<dbReference type="GO" id="GO:0006637">
    <property type="term" value="P:acyl-CoA metabolic process"/>
    <property type="evidence" value="ECO:0007669"/>
    <property type="project" value="InterPro"/>
</dbReference>
<accession>A0A8E4EME2</accession>
<evidence type="ECO:0000313" key="6">
    <source>
        <dbReference type="EMBL" id="CAD0320227.1"/>
    </source>
</evidence>
<dbReference type="InterPro" id="IPR016662">
    <property type="entry name" value="Acyl-CoA_thioEstase_long-chain"/>
</dbReference>